<organism evidence="2">
    <name type="scientific">marine sediment metagenome</name>
    <dbReference type="NCBI Taxonomy" id="412755"/>
    <lineage>
        <taxon>unclassified sequences</taxon>
        <taxon>metagenomes</taxon>
        <taxon>ecological metagenomes</taxon>
    </lineage>
</organism>
<protein>
    <submittedName>
        <fullName evidence="2">Uncharacterized protein</fullName>
    </submittedName>
</protein>
<sequence length="51" mass="5765">SIRGNPTMKNLTLIIHTIENDLQLSVNVSARQEKALRSPSARREKQTIAYT</sequence>
<dbReference type="EMBL" id="BART01040662">
    <property type="protein sequence ID" value="GAH30482.1"/>
    <property type="molecule type" value="Genomic_DNA"/>
</dbReference>
<feature type="non-terminal residue" evidence="2">
    <location>
        <position position="1"/>
    </location>
</feature>
<evidence type="ECO:0000256" key="1">
    <source>
        <dbReference type="SAM" id="MobiDB-lite"/>
    </source>
</evidence>
<gene>
    <name evidence="2" type="ORF">S01H4_66024</name>
</gene>
<comment type="caution">
    <text evidence="2">The sequence shown here is derived from an EMBL/GenBank/DDBJ whole genome shotgun (WGS) entry which is preliminary data.</text>
</comment>
<proteinExistence type="predicted"/>
<reference evidence="2" key="1">
    <citation type="journal article" date="2014" name="Front. Microbiol.">
        <title>High frequency of phylogenetically diverse reductive dehalogenase-homologous genes in deep subseafloor sedimentary metagenomes.</title>
        <authorList>
            <person name="Kawai M."/>
            <person name="Futagami T."/>
            <person name="Toyoda A."/>
            <person name="Takaki Y."/>
            <person name="Nishi S."/>
            <person name="Hori S."/>
            <person name="Arai W."/>
            <person name="Tsubouchi T."/>
            <person name="Morono Y."/>
            <person name="Uchiyama I."/>
            <person name="Ito T."/>
            <person name="Fujiyama A."/>
            <person name="Inagaki F."/>
            <person name="Takami H."/>
        </authorList>
    </citation>
    <scope>NUCLEOTIDE SEQUENCE</scope>
    <source>
        <strain evidence="2">Expedition CK06-06</strain>
    </source>
</reference>
<accession>X1ED18</accession>
<dbReference type="AlphaFoldDB" id="X1ED18"/>
<feature type="region of interest" description="Disordered" evidence="1">
    <location>
        <begin position="32"/>
        <end position="51"/>
    </location>
</feature>
<evidence type="ECO:0000313" key="2">
    <source>
        <dbReference type="EMBL" id="GAH30482.1"/>
    </source>
</evidence>
<name>X1ED18_9ZZZZ</name>